<comment type="caution">
    <text evidence="1">The sequence shown here is derived from an EMBL/GenBank/DDBJ whole genome shotgun (WGS) entry which is preliminary data.</text>
</comment>
<sequence>MDCHAQWHRLHEEYFDPHGFRIMLNALVPNLRNVTWLLQKQKKELAGFDEWYPRFQQQSGSSEIMRWVVKSRNRITKEADLELHSELQIVWQQDWLRHVLGTSANFPPRMTVRDILDDVVRRYRPPGGTVTVRRRWVDAALPEWELLDATGEAYAQLSALLAEGHQAAGVQVCDLPVRDVECETAHLKSSGTMPHCMLVAKDDLEAHFDVLKGVQIESYNLTIERDEDGTKLARQRYGKQPEPHTGDPIEAVPWHMSNARLVMEKDGFHQTFAFLYREDKIVQIVTLVFDSQGTKILSFEKLANQMKAMKADGIVVTSESWSAKPTSKEKELGTMLFPPRDRLDRLEALTAYAATRDGRRAGQMSMVTRGPDGQTTCSDPQDAEYAVAHTLAPVLRMWDETGQSAG</sequence>
<reference evidence="1 2" key="1">
    <citation type="journal article" date="2015" name="Antonie Van Leeuwenhoek">
        <title>Streptomyces klenkii sp. nov., isolated from deep marine sediment.</title>
        <authorList>
            <person name="Veyisoglu A."/>
            <person name="Sahin N."/>
        </authorList>
    </citation>
    <scope>NUCLEOTIDE SEQUENCE [LARGE SCALE GENOMIC DNA]</scope>
    <source>
        <strain evidence="1 2">KCTC 29202</strain>
    </source>
</reference>
<evidence type="ECO:0000313" key="1">
    <source>
        <dbReference type="EMBL" id="RKN59439.1"/>
    </source>
</evidence>
<accession>A0A3B0AG23</accession>
<dbReference type="EMBL" id="RBAM01000043">
    <property type="protein sequence ID" value="RKN59439.1"/>
    <property type="molecule type" value="Genomic_DNA"/>
</dbReference>
<keyword evidence="2" id="KW-1185">Reference proteome</keyword>
<protein>
    <submittedName>
        <fullName evidence="1">Uncharacterized protein</fullName>
    </submittedName>
</protein>
<dbReference type="OrthoDB" id="4772214at2"/>
<dbReference type="Proteomes" id="UP000270343">
    <property type="component" value="Unassembled WGS sequence"/>
</dbReference>
<dbReference type="AlphaFoldDB" id="A0A3B0AG23"/>
<name>A0A3B0AG23_9ACTN</name>
<gene>
    <name evidence="1" type="ORF">D7231_34280</name>
</gene>
<evidence type="ECO:0000313" key="2">
    <source>
        <dbReference type="Proteomes" id="UP000270343"/>
    </source>
</evidence>
<proteinExistence type="predicted"/>
<organism evidence="1 2">
    <name type="scientific">Streptomyces klenkii</name>
    <dbReference type="NCBI Taxonomy" id="1420899"/>
    <lineage>
        <taxon>Bacteria</taxon>
        <taxon>Bacillati</taxon>
        <taxon>Actinomycetota</taxon>
        <taxon>Actinomycetes</taxon>
        <taxon>Kitasatosporales</taxon>
        <taxon>Streptomycetaceae</taxon>
        <taxon>Streptomyces</taxon>
    </lineage>
</organism>